<sequence length="325" mass="35506">MHAGERVRDAAVWTWTWSWSSSASSSPSTSTRPPMATALNSHAVDGFADAAAYDQHRPSYPPSAVEALLHAAGVGGVTGARVVDLAAGTGKWTEQLASRPERYSIVAVEPHDAMRRQLSSKALDRVAVVDGLSTAMPLDDCSVDALFAAQAFHWFADEASLKEIHRVLKPGGVLAMVWNAEEYNTPLTYPLPPTSYPSLLRTHLFSLSTPLSDHAPRFRHNTWRRIFDSQLSSTPLTTALVSGTNSLFSLPLGEKTEEWSIYMSEDALWSRFKTMGHVAQLDVEGLAETRRVFEGAMKGDGVVRNERGEVEVKGVTVMAWTGKIP</sequence>
<evidence type="ECO:0000313" key="6">
    <source>
        <dbReference type="Proteomes" id="UP000799444"/>
    </source>
</evidence>
<dbReference type="InterPro" id="IPR013216">
    <property type="entry name" value="Methyltransf_11"/>
</dbReference>
<dbReference type="InterPro" id="IPR029063">
    <property type="entry name" value="SAM-dependent_MTases_sf"/>
</dbReference>
<evidence type="ECO:0000256" key="1">
    <source>
        <dbReference type="ARBA" id="ARBA00008361"/>
    </source>
</evidence>
<evidence type="ECO:0000256" key="2">
    <source>
        <dbReference type="ARBA" id="ARBA00022603"/>
    </source>
</evidence>
<dbReference type="AlphaFoldDB" id="A0A9P4QZ54"/>
<dbReference type="PANTHER" id="PTHR44942">
    <property type="entry name" value="METHYLTRANSF_11 DOMAIN-CONTAINING PROTEIN"/>
    <property type="match status" value="1"/>
</dbReference>
<evidence type="ECO:0000256" key="3">
    <source>
        <dbReference type="ARBA" id="ARBA00022679"/>
    </source>
</evidence>
<protein>
    <submittedName>
        <fullName evidence="5">S-adenosyl-L-methionine-dependent methyltransferase</fullName>
    </submittedName>
</protein>
<dbReference type="EMBL" id="ML996157">
    <property type="protein sequence ID" value="KAF2733736.1"/>
    <property type="molecule type" value="Genomic_DNA"/>
</dbReference>
<dbReference type="InterPro" id="IPR051052">
    <property type="entry name" value="Diverse_substrate_MTase"/>
</dbReference>
<dbReference type="GO" id="GO:0032259">
    <property type="term" value="P:methylation"/>
    <property type="evidence" value="ECO:0007669"/>
    <property type="project" value="UniProtKB-KW"/>
</dbReference>
<dbReference type="OrthoDB" id="10027013at2759"/>
<gene>
    <name evidence="5" type="ORF">EJ04DRAFT_577431</name>
</gene>
<dbReference type="SUPFAM" id="SSF53335">
    <property type="entry name" value="S-adenosyl-L-methionine-dependent methyltransferases"/>
    <property type="match status" value="1"/>
</dbReference>
<name>A0A9P4QZ54_9PLEO</name>
<dbReference type="Proteomes" id="UP000799444">
    <property type="component" value="Unassembled WGS sequence"/>
</dbReference>
<dbReference type="PANTHER" id="PTHR44942:SF4">
    <property type="entry name" value="METHYLTRANSFERASE TYPE 11 DOMAIN-CONTAINING PROTEIN"/>
    <property type="match status" value="1"/>
</dbReference>
<dbReference type="Gene3D" id="3.40.50.150">
    <property type="entry name" value="Vaccinia Virus protein VP39"/>
    <property type="match status" value="1"/>
</dbReference>
<evidence type="ECO:0000259" key="4">
    <source>
        <dbReference type="Pfam" id="PF08241"/>
    </source>
</evidence>
<keyword evidence="2 5" id="KW-0489">Methyltransferase</keyword>
<feature type="domain" description="Methyltransferase type 11" evidence="4">
    <location>
        <begin position="83"/>
        <end position="175"/>
    </location>
</feature>
<proteinExistence type="inferred from homology"/>
<organism evidence="5 6">
    <name type="scientific">Polyplosphaeria fusca</name>
    <dbReference type="NCBI Taxonomy" id="682080"/>
    <lineage>
        <taxon>Eukaryota</taxon>
        <taxon>Fungi</taxon>
        <taxon>Dikarya</taxon>
        <taxon>Ascomycota</taxon>
        <taxon>Pezizomycotina</taxon>
        <taxon>Dothideomycetes</taxon>
        <taxon>Pleosporomycetidae</taxon>
        <taxon>Pleosporales</taxon>
        <taxon>Tetraplosphaeriaceae</taxon>
        <taxon>Polyplosphaeria</taxon>
    </lineage>
</organism>
<keyword evidence="3" id="KW-0808">Transferase</keyword>
<comment type="similarity">
    <text evidence="1">Belongs to the methyltransferase superfamily.</text>
</comment>
<comment type="caution">
    <text evidence="5">The sequence shown here is derived from an EMBL/GenBank/DDBJ whole genome shotgun (WGS) entry which is preliminary data.</text>
</comment>
<dbReference type="Pfam" id="PF08241">
    <property type="entry name" value="Methyltransf_11"/>
    <property type="match status" value="1"/>
</dbReference>
<dbReference type="CDD" id="cd02440">
    <property type="entry name" value="AdoMet_MTases"/>
    <property type="match status" value="1"/>
</dbReference>
<reference evidence="5" key="1">
    <citation type="journal article" date="2020" name="Stud. Mycol.">
        <title>101 Dothideomycetes genomes: a test case for predicting lifestyles and emergence of pathogens.</title>
        <authorList>
            <person name="Haridas S."/>
            <person name="Albert R."/>
            <person name="Binder M."/>
            <person name="Bloem J."/>
            <person name="Labutti K."/>
            <person name="Salamov A."/>
            <person name="Andreopoulos B."/>
            <person name="Baker S."/>
            <person name="Barry K."/>
            <person name="Bills G."/>
            <person name="Bluhm B."/>
            <person name="Cannon C."/>
            <person name="Castanera R."/>
            <person name="Culley D."/>
            <person name="Daum C."/>
            <person name="Ezra D."/>
            <person name="Gonzalez J."/>
            <person name="Henrissat B."/>
            <person name="Kuo A."/>
            <person name="Liang C."/>
            <person name="Lipzen A."/>
            <person name="Lutzoni F."/>
            <person name="Magnuson J."/>
            <person name="Mondo S."/>
            <person name="Nolan M."/>
            <person name="Ohm R."/>
            <person name="Pangilinan J."/>
            <person name="Park H.-J."/>
            <person name="Ramirez L."/>
            <person name="Alfaro M."/>
            <person name="Sun H."/>
            <person name="Tritt A."/>
            <person name="Yoshinaga Y."/>
            <person name="Zwiers L.-H."/>
            <person name="Turgeon B."/>
            <person name="Goodwin S."/>
            <person name="Spatafora J."/>
            <person name="Crous P."/>
            <person name="Grigoriev I."/>
        </authorList>
    </citation>
    <scope>NUCLEOTIDE SEQUENCE</scope>
    <source>
        <strain evidence="5">CBS 125425</strain>
    </source>
</reference>
<dbReference type="GO" id="GO:0008757">
    <property type="term" value="F:S-adenosylmethionine-dependent methyltransferase activity"/>
    <property type="evidence" value="ECO:0007669"/>
    <property type="project" value="InterPro"/>
</dbReference>
<keyword evidence="6" id="KW-1185">Reference proteome</keyword>
<evidence type="ECO:0000313" key="5">
    <source>
        <dbReference type="EMBL" id="KAF2733736.1"/>
    </source>
</evidence>
<accession>A0A9P4QZ54</accession>